<accession>A0ACB5R6V5</accession>
<dbReference type="EMBL" id="BROD01000001">
    <property type="protein sequence ID" value="GKX64840.1"/>
    <property type="molecule type" value="Genomic_DNA"/>
</dbReference>
<reference evidence="1" key="1">
    <citation type="journal article" date="2025" name="Int. J. Syst. Evol. Microbiol.">
        <title>Inconstantimicrobium mannanitabidum sp. nov., a novel member of the family Clostridiaceae isolated from anoxic soil under the treatment of reductive soil disinfestation.</title>
        <authorList>
            <person name="Ueki A."/>
            <person name="Tonouchi A."/>
            <person name="Honma S."/>
            <person name="Kaku N."/>
            <person name="Ueki K."/>
        </authorList>
    </citation>
    <scope>NUCLEOTIDE SEQUENCE</scope>
    <source>
        <strain evidence="1">TW13</strain>
    </source>
</reference>
<organism evidence="1 2">
    <name type="scientific">Inconstantimicrobium mannanitabidum</name>
    <dbReference type="NCBI Taxonomy" id="1604901"/>
    <lineage>
        <taxon>Bacteria</taxon>
        <taxon>Bacillati</taxon>
        <taxon>Bacillota</taxon>
        <taxon>Clostridia</taxon>
        <taxon>Eubacteriales</taxon>
        <taxon>Clostridiaceae</taxon>
        <taxon>Inconstantimicrobium</taxon>
    </lineage>
</organism>
<evidence type="ECO:0000313" key="1">
    <source>
        <dbReference type="EMBL" id="GKX64840.1"/>
    </source>
</evidence>
<name>A0ACB5R6V5_9CLOT</name>
<keyword evidence="2" id="KW-1185">Reference proteome</keyword>
<gene>
    <name evidence="1" type="ORF">rsdtw13_00980</name>
</gene>
<evidence type="ECO:0000313" key="2">
    <source>
        <dbReference type="Proteomes" id="UP001058074"/>
    </source>
</evidence>
<dbReference type="Proteomes" id="UP001058074">
    <property type="component" value="Unassembled WGS sequence"/>
</dbReference>
<comment type="caution">
    <text evidence="1">The sequence shown here is derived from an EMBL/GenBank/DDBJ whole genome shotgun (WGS) entry which is preliminary data.</text>
</comment>
<proteinExistence type="predicted"/>
<sequence length="385" mass="43572">MEKKNETQAKSILQMDVKDIVGKFSTIKKKKKKSSKPKFEMKKTVVAFDIGTSSIKIAVGSYYKNKLSIDKLFETATPDGSIEDGKITNSSALMAALNYTLMDNGIRVKDVICTTNSSSIINRELIIPKVEEDELATVVKYEIQQYLPINLNDYILQTSVLEEIEENNQKKLSVRAISYPERTANAYYELVNGLGLRPYALDVNYNSLNKLINNIGINQIFPYSEDGSLAFIDMGVKSIDINIYNRKGILDFTRIIRTGGADIDDALIQRKHSTRKTLEQDKKEKIHLNFTETDKFSDCVKDVADEWIEKIEKVIQFYKNKSFENEISNIILYGGSSNLNGLPKYMAEKLGIKTMKISTLPNVTIKPKDIDIAKYINVIGSIIRL</sequence>
<protein>
    <submittedName>
        <fullName evidence="1">Uncharacterized protein</fullName>
    </submittedName>
</protein>